<sequence length="145" mass="16069">MNNKAKKLFVFLSLIQQRALRGIGIHTHCMAVPLNDDKIILNGLAYTAPRRPRGCMVLCCTEPHLYDAKMLIRMYRREVYGPAAAAAAAGPAAQHRCMHSYLTDSRSESSSPASSLKEVPVGGGGDSPCRGWRCPRLHDRHKIRK</sequence>
<keyword evidence="3" id="KW-1185">Reference proteome</keyword>
<accession>A0A5B7DT51</accession>
<feature type="region of interest" description="Disordered" evidence="1">
    <location>
        <begin position="101"/>
        <end position="145"/>
    </location>
</feature>
<name>A0A5B7DT51_PORTR</name>
<evidence type="ECO:0000256" key="1">
    <source>
        <dbReference type="SAM" id="MobiDB-lite"/>
    </source>
</evidence>
<protein>
    <submittedName>
        <fullName evidence="2">Uncharacterized protein</fullName>
    </submittedName>
</protein>
<gene>
    <name evidence="2" type="ORF">E2C01_017316</name>
</gene>
<evidence type="ECO:0000313" key="2">
    <source>
        <dbReference type="EMBL" id="MPC24239.1"/>
    </source>
</evidence>
<proteinExistence type="predicted"/>
<dbReference type="Proteomes" id="UP000324222">
    <property type="component" value="Unassembled WGS sequence"/>
</dbReference>
<evidence type="ECO:0000313" key="3">
    <source>
        <dbReference type="Proteomes" id="UP000324222"/>
    </source>
</evidence>
<feature type="compositionally biased region" description="Basic residues" evidence="1">
    <location>
        <begin position="133"/>
        <end position="145"/>
    </location>
</feature>
<reference evidence="2 3" key="1">
    <citation type="submission" date="2019-05" db="EMBL/GenBank/DDBJ databases">
        <title>Another draft genome of Portunus trituberculatus and its Hox gene families provides insights of decapod evolution.</title>
        <authorList>
            <person name="Jeong J.-H."/>
            <person name="Song I."/>
            <person name="Kim S."/>
            <person name="Choi T."/>
            <person name="Kim D."/>
            <person name="Ryu S."/>
            <person name="Kim W."/>
        </authorList>
    </citation>
    <scope>NUCLEOTIDE SEQUENCE [LARGE SCALE GENOMIC DNA]</scope>
    <source>
        <tissue evidence="2">Muscle</tissue>
    </source>
</reference>
<comment type="caution">
    <text evidence="2">The sequence shown here is derived from an EMBL/GenBank/DDBJ whole genome shotgun (WGS) entry which is preliminary data.</text>
</comment>
<dbReference type="AlphaFoldDB" id="A0A5B7DT51"/>
<dbReference type="EMBL" id="VSRR010001304">
    <property type="protein sequence ID" value="MPC24239.1"/>
    <property type="molecule type" value="Genomic_DNA"/>
</dbReference>
<organism evidence="2 3">
    <name type="scientific">Portunus trituberculatus</name>
    <name type="common">Swimming crab</name>
    <name type="synonym">Neptunus trituberculatus</name>
    <dbReference type="NCBI Taxonomy" id="210409"/>
    <lineage>
        <taxon>Eukaryota</taxon>
        <taxon>Metazoa</taxon>
        <taxon>Ecdysozoa</taxon>
        <taxon>Arthropoda</taxon>
        <taxon>Crustacea</taxon>
        <taxon>Multicrustacea</taxon>
        <taxon>Malacostraca</taxon>
        <taxon>Eumalacostraca</taxon>
        <taxon>Eucarida</taxon>
        <taxon>Decapoda</taxon>
        <taxon>Pleocyemata</taxon>
        <taxon>Brachyura</taxon>
        <taxon>Eubrachyura</taxon>
        <taxon>Portunoidea</taxon>
        <taxon>Portunidae</taxon>
        <taxon>Portuninae</taxon>
        <taxon>Portunus</taxon>
    </lineage>
</organism>